<dbReference type="SMART" id="SM00283">
    <property type="entry name" value="MA"/>
    <property type="match status" value="1"/>
</dbReference>
<keyword evidence="4" id="KW-0812">Transmembrane</keyword>
<dbReference type="GO" id="GO:0006935">
    <property type="term" value="P:chemotaxis"/>
    <property type="evidence" value="ECO:0007669"/>
    <property type="project" value="InterPro"/>
</dbReference>
<dbReference type="GO" id="GO:0007165">
    <property type="term" value="P:signal transduction"/>
    <property type="evidence" value="ECO:0007669"/>
    <property type="project" value="UniProtKB-KW"/>
</dbReference>
<gene>
    <name evidence="7" type="ORF">APZ18_15255</name>
</gene>
<comment type="similarity">
    <text evidence="2">Belongs to the methyl-accepting chemotaxis (MCP) protein family.</text>
</comment>
<evidence type="ECO:0000256" key="2">
    <source>
        <dbReference type="ARBA" id="ARBA00029447"/>
    </source>
</evidence>
<dbReference type="GO" id="GO:0016020">
    <property type="term" value="C:membrane"/>
    <property type="evidence" value="ECO:0007669"/>
    <property type="project" value="InterPro"/>
</dbReference>
<evidence type="ECO:0000256" key="4">
    <source>
        <dbReference type="SAM" id="Phobius"/>
    </source>
</evidence>
<dbReference type="PANTHER" id="PTHR32089:SF112">
    <property type="entry name" value="LYSOZYME-LIKE PROTEIN-RELATED"/>
    <property type="match status" value="1"/>
</dbReference>
<dbReference type="PROSITE" id="PS50111">
    <property type="entry name" value="CHEMOTAXIS_TRANSDUC_2"/>
    <property type="match status" value="1"/>
</dbReference>
<feature type="transmembrane region" description="Helical" evidence="4">
    <location>
        <begin position="190"/>
        <end position="211"/>
    </location>
</feature>
<keyword evidence="4" id="KW-0472">Membrane</keyword>
<dbReference type="PROSITE" id="PS50885">
    <property type="entry name" value="HAMP"/>
    <property type="match status" value="1"/>
</dbReference>
<dbReference type="SMART" id="SM00304">
    <property type="entry name" value="HAMP"/>
    <property type="match status" value="1"/>
</dbReference>
<dbReference type="AlphaFoldDB" id="A0AAW3JM22"/>
<evidence type="ECO:0000256" key="3">
    <source>
        <dbReference type="PROSITE-ProRule" id="PRU00284"/>
    </source>
</evidence>
<evidence type="ECO:0000313" key="8">
    <source>
        <dbReference type="Proteomes" id="UP000050833"/>
    </source>
</evidence>
<evidence type="ECO:0000259" key="5">
    <source>
        <dbReference type="PROSITE" id="PS50111"/>
    </source>
</evidence>
<feature type="domain" description="Methyl-accepting transducer" evidence="5">
    <location>
        <begin position="303"/>
        <end position="547"/>
    </location>
</feature>
<dbReference type="SUPFAM" id="SSF58104">
    <property type="entry name" value="Methyl-accepting chemotaxis protein (MCP) signaling domain"/>
    <property type="match status" value="1"/>
</dbReference>
<dbReference type="Pfam" id="PF00672">
    <property type="entry name" value="HAMP"/>
    <property type="match status" value="1"/>
</dbReference>
<comment type="caution">
    <text evidence="7">The sequence shown here is derived from an EMBL/GenBank/DDBJ whole genome shotgun (WGS) entry which is preliminary data.</text>
</comment>
<reference evidence="7 8" key="1">
    <citation type="submission" date="2015-10" db="EMBL/GenBank/DDBJ databases">
        <title>Butyribacter intestini gen. nov., sp. nov., a butyric acid-producing bacterium of the family Lachnospiraceae isolated from the human faeces.</title>
        <authorList>
            <person name="Zou Y."/>
            <person name="Xue W."/>
            <person name="Luo G."/>
            <person name="Lv M."/>
        </authorList>
    </citation>
    <scope>NUCLEOTIDE SEQUENCE [LARGE SCALE GENOMIC DNA]</scope>
    <source>
        <strain evidence="7 8">TF01-11</strain>
    </source>
</reference>
<dbReference type="PANTHER" id="PTHR32089">
    <property type="entry name" value="METHYL-ACCEPTING CHEMOTAXIS PROTEIN MCPB"/>
    <property type="match status" value="1"/>
</dbReference>
<dbReference type="RefSeq" id="WP_055946712.1">
    <property type="nucleotide sequence ID" value="NZ_JAQDCV010000011.1"/>
</dbReference>
<sequence length="577" mass="62768">MKLKNTSIKIKIMLPVAVIVVLLALSSLTSISIANNMLNVGTEISDNYSKSLVLLGDISEKFESLNSIIYKHCISTDDSVKSSLVQNYKTRTKEISNLCTQFEKTLDAGQEEDNFNEFKSNYDKYLKDFNTALNASTAGQGTLAAEMANNTLFTQSQKIEDNITEMQDANQKAMDAGVAKQKSVHSASQITGITLLVIGLILGFSVLYICYMSICRPVAGMNKALAEIIENINTGNGDLTKRLNIRAKDEIGIIGDDINKFIETLQEIMKKITSNTNKLENIVGTVSNKVVKANDNSCDISAVMEELSSAMEEVSATVISVNDNTNDVDSNVTDLSDESVKLLDYVNEMKERANALEKTAVDNGNTANEIISGIVQSLEKAIEESKSVDKVNDLTKDILDISNQTNLLALNASIEAARAGEAGKGFAVVADEIRQLADSSREAANNIQNINSMVIIAVKELTQNSNQMIDYITNNVLEDYVGFVKSGHQYSDDAEHVTEIVTKFNTMASSIKEAMSNVSESLNGISTAVEESTNGITNVATNTTDLVSGIEAISNEMHENEQIANELKDEADRFVSL</sequence>
<dbReference type="Pfam" id="PF00015">
    <property type="entry name" value="MCPsignal"/>
    <property type="match status" value="1"/>
</dbReference>
<dbReference type="CDD" id="cd06225">
    <property type="entry name" value="HAMP"/>
    <property type="match status" value="1"/>
</dbReference>
<evidence type="ECO:0000259" key="6">
    <source>
        <dbReference type="PROSITE" id="PS50885"/>
    </source>
</evidence>
<organism evidence="7 8">
    <name type="scientific">Butyribacter intestini</name>
    <dbReference type="NCBI Taxonomy" id="1703332"/>
    <lineage>
        <taxon>Bacteria</taxon>
        <taxon>Bacillati</taxon>
        <taxon>Bacillota</taxon>
        <taxon>Clostridia</taxon>
        <taxon>Lachnospirales</taxon>
        <taxon>Lachnospiraceae</taxon>
        <taxon>Butyribacter</taxon>
    </lineage>
</organism>
<name>A0AAW3JM22_9FIRM</name>
<feature type="domain" description="HAMP" evidence="6">
    <location>
        <begin position="212"/>
        <end position="270"/>
    </location>
</feature>
<evidence type="ECO:0000313" key="7">
    <source>
        <dbReference type="EMBL" id="KQC84043.1"/>
    </source>
</evidence>
<dbReference type="Pfam" id="PF12729">
    <property type="entry name" value="4HB_MCP_1"/>
    <property type="match status" value="1"/>
</dbReference>
<accession>A0AAW3JM22</accession>
<evidence type="ECO:0008006" key="9">
    <source>
        <dbReference type="Google" id="ProtNLM"/>
    </source>
</evidence>
<keyword evidence="1 3" id="KW-0807">Transducer</keyword>
<dbReference type="InterPro" id="IPR004089">
    <property type="entry name" value="MCPsignal_dom"/>
</dbReference>
<dbReference type="EMBL" id="LLKB01000008">
    <property type="protein sequence ID" value="KQC84043.1"/>
    <property type="molecule type" value="Genomic_DNA"/>
</dbReference>
<dbReference type="Proteomes" id="UP000050833">
    <property type="component" value="Unassembled WGS sequence"/>
</dbReference>
<dbReference type="PRINTS" id="PR00260">
    <property type="entry name" value="CHEMTRNSDUCR"/>
</dbReference>
<dbReference type="GO" id="GO:0004888">
    <property type="term" value="F:transmembrane signaling receptor activity"/>
    <property type="evidence" value="ECO:0007669"/>
    <property type="project" value="InterPro"/>
</dbReference>
<evidence type="ECO:0000256" key="1">
    <source>
        <dbReference type="ARBA" id="ARBA00023224"/>
    </source>
</evidence>
<dbReference type="InterPro" id="IPR004090">
    <property type="entry name" value="Chemotax_Me-accpt_rcpt"/>
</dbReference>
<dbReference type="InterPro" id="IPR003660">
    <property type="entry name" value="HAMP_dom"/>
</dbReference>
<protein>
    <recommendedName>
        <fullName evidence="9">Methyl-accepting chemotaxis protein</fullName>
    </recommendedName>
</protein>
<proteinExistence type="inferred from homology"/>
<keyword evidence="4" id="KW-1133">Transmembrane helix</keyword>
<dbReference type="Gene3D" id="1.10.287.950">
    <property type="entry name" value="Methyl-accepting chemotaxis protein"/>
    <property type="match status" value="1"/>
</dbReference>
<dbReference type="InterPro" id="IPR024478">
    <property type="entry name" value="HlyB_4HB_MCP"/>
</dbReference>
<keyword evidence="8" id="KW-1185">Reference proteome</keyword>